<dbReference type="InterPro" id="IPR021233">
    <property type="entry name" value="DUF2783"/>
</dbReference>
<protein>
    <submittedName>
        <fullName evidence="1">DUF2783 domain-containing protein</fullName>
    </submittedName>
</protein>
<accession>A0ABV8UFR5</accession>
<evidence type="ECO:0000313" key="2">
    <source>
        <dbReference type="Proteomes" id="UP001595776"/>
    </source>
</evidence>
<dbReference type="RefSeq" id="WP_068146644.1">
    <property type="nucleotide sequence ID" value="NZ_JBHSCR010000017.1"/>
</dbReference>
<comment type="caution">
    <text evidence="1">The sequence shown here is derived from an EMBL/GenBank/DDBJ whole genome shotgun (WGS) entry which is preliminary data.</text>
</comment>
<evidence type="ECO:0000313" key="1">
    <source>
        <dbReference type="EMBL" id="MFC4349486.1"/>
    </source>
</evidence>
<keyword evidence="2" id="KW-1185">Reference proteome</keyword>
<dbReference type="Proteomes" id="UP001595776">
    <property type="component" value="Unassembled WGS sequence"/>
</dbReference>
<gene>
    <name evidence="1" type="ORF">ACFO5Q_16655</name>
</gene>
<name>A0ABV8UFR5_9PROT</name>
<proteinExistence type="predicted"/>
<sequence>MASLNLTQNLKEHDDVYQALTDMHRDMSDEQSEKANAKLILLLANHIGDPAVLAEAAAIVRANTLGEAHS</sequence>
<reference evidence="2" key="1">
    <citation type="journal article" date="2019" name="Int. J. Syst. Evol. Microbiol.">
        <title>The Global Catalogue of Microorganisms (GCM) 10K type strain sequencing project: providing services to taxonomists for standard genome sequencing and annotation.</title>
        <authorList>
            <consortium name="The Broad Institute Genomics Platform"/>
            <consortium name="The Broad Institute Genome Sequencing Center for Infectious Disease"/>
            <person name="Wu L."/>
            <person name="Ma J."/>
        </authorList>
    </citation>
    <scope>NUCLEOTIDE SEQUENCE [LARGE SCALE GENOMIC DNA]</scope>
    <source>
        <strain evidence="2">CGMCC 1.15304</strain>
    </source>
</reference>
<organism evidence="1 2">
    <name type="scientific">Kordiimonas lipolytica</name>
    <dbReference type="NCBI Taxonomy" id="1662421"/>
    <lineage>
        <taxon>Bacteria</taxon>
        <taxon>Pseudomonadati</taxon>
        <taxon>Pseudomonadota</taxon>
        <taxon>Alphaproteobacteria</taxon>
        <taxon>Kordiimonadales</taxon>
        <taxon>Kordiimonadaceae</taxon>
        <taxon>Kordiimonas</taxon>
    </lineage>
</organism>
<dbReference type="EMBL" id="JBHSCR010000017">
    <property type="protein sequence ID" value="MFC4349486.1"/>
    <property type="molecule type" value="Genomic_DNA"/>
</dbReference>
<dbReference type="Pfam" id="PF10932">
    <property type="entry name" value="DUF2783"/>
    <property type="match status" value="1"/>
</dbReference>